<dbReference type="EMBL" id="MSPX01000004">
    <property type="protein sequence ID" value="OQP87054.1"/>
    <property type="molecule type" value="Genomic_DNA"/>
</dbReference>
<comment type="caution">
    <text evidence="1">The sequence shown here is derived from an EMBL/GenBank/DDBJ whole genome shotgun (WGS) entry which is preliminary data.</text>
</comment>
<protein>
    <submittedName>
        <fullName evidence="1">Uncharacterized protein</fullName>
    </submittedName>
</protein>
<organism evidence="1 2">
    <name type="scientific">Xaviernesmea rhizosphaerae</name>
    <dbReference type="NCBI Taxonomy" id="1672749"/>
    <lineage>
        <taxon>Bacteria</taxon>
        <taxon>Pseudomonadati</taxon>
        <taxon>Pseudomonadota</taxon>
        <taxon>Alphaproteobacteria</taxon>
        <taxon>Hyphomicrobiales</taxon>
        <taxon>Rhizobiaceae</taxon>
        <taxon>Rhizobium/Agrobacterium group</taxon>
        <taxon>Xaviernesmea</taxon>
    </lineage>
</organism>
<dbReference type="Proteomes" id="UP000192652">
    <property type="component" value="Unassembled WGS sequence"/>
</dbReference>
<dbReference type="RefSeq" id="WP_081174819.1">
    <property type="nucleotide sequence ID" value="NZ_MSPX01000004.1"/>
</dbReference>
<name>A0ABX3PEV6_9HYPH</name>
<proteinExistence type="predicted"/>
<keyword evidence="2" id="KW-1185">Reference proteome</keyword>
<evidence type="ECO:0000313" key="2">
    <source>
        <dbReference type="Proteomes" id="UP000192652"/>
    </source>
</evidence>
<reference evidence="1 2" key="1">
    <citation type="journal article" date="2017" name="Antonie Van Leeuwenhoek">
        <title>Rhizobium rhizosphaerae sp. nov., a novel species isolated from rice rhizosphere.</title>
        <authorList>
            <person name="Zhao J.J."/>
            <person name="Zhang J."/>
            <person name="Zhang R.J."/>
            <person name="Zhang C.W."/>
            <person name="Yin H.Q."/>
            <person name="Zhang X.X."/>
        </authorList>
    </citation>
    <scope>NUCLEOTIDE SEQUENCE [LARGE SCALE GENOMIC DNA]</scope>
    <source>
        <strain evidence="1 2">RD15</strain>
    </source>
</reference>
<gene>
    <name evidence="1" type="ORF">BTR14_06325</name>
</gene>
<sequence>MKKIALLALLLFLAAIGLFLAVVWNGYEWHQKLTVTMDTPNGPLSASSVQQMRLSDKRGPWNPPEGSGVSFTLSGEAVVMELAPGRYLFALLTGVPSLGRLLHPKMDVIDAAKLLERGEAEAYRSVTLSRRDYPLLVTFGDMNDPASVQRVDPANLEASFGPGYRLQSMTLALTEEPVNTGRVKKVLAWIGPHPELKLSPPTGRTSNIPFSRRVGEGDFIRGKT</sequence>
<accession>A0ABX3PEV6</accession>
<evidence type="ECO:0000313" key="1">
    <source>
        <dbReference type="EMBL" id="OQP87054.1"/>
    </source>
</evidence>